<feature type="transmembrane region" description="Helical" evidence="4">
    <location>
        <begin position="12"/>
        <end position="32"/>
    </location>
</feature>
<keyword evidence="3 6" id="KW-0418">Kinase</keyword>
<dbReference type="Gene3D" id="1.10.287.130">
    <property type="match status" value="1"/>
</dbReference>
<dbReference type="PANTHER" id="PTHR40448:SF1">
    <property type="entry name" value="TWO-COMPONENT SENSOR HISTIDINE KINASE"/>
    <property type="match status" value="1"/>
</dbReference>
<dbReference type="EC" id="2.7.13.3" evidence="6"/>
<keyword evidence="1" id="KW-0597">Phosphoprotein</keyword>
<dbReference type="PANTHER" id="PTHR40448">
    <property type="entry name" value="TWO-COMPONENT SENSOR HISTIDINE KINASE"/>
    <property type="match status" value="1"/>
</dbReference>
<dbReference type="Pfam" id="PF14689">
    <property type="entry name" value="SPOB_a"/>
    <property type="match status" value="1"/>
</dbReference>
<dbReference type="InterPro" id="IPR039506">
    <property type="entry name" value="SPOB_a"/>
</dbReference>
<evidence type="ECO:0000256" key="4">
    <source>
        <dbReference type="SAM" id="Phobius"/>
    </source>
</evidence>
<evidence type="ECO:0000259" key="5">
    <source>
        <dbReference type="SMART" id="SM00387"/>
    </source>
</evidence>
<dbReference type="SUPFAM" id="SSF55874">
    <property type="entry name" value="ATPase domain of HSP90 chaperone/DNA topoisomerase II/histidine kinase"/>
    <property type="match status" value="1"/>
</dbReference>
<keyword evidence="4" id="KW-0472">Membrane</keyword>
<sequence length="582" mass="65869">MKVILNRVPFTIITICLTIIFIAINNVIYYSLTKDTLENRMESQLETLANQIQLSIENSRSASTYLDYAISQKLRSDSIAAQLALDSDVEKVSQEELRKLSSLLGIESITLLKQTKDDIVLYKSSDPKEEGVSTKTWKPWYQAFQQLFDAQKVTVNWGLSLPNFWTGPFEYSSADPAAKKIEKYGYYYDGTTNYIIDPIVSDRLHKEFEDKAGITAILNKTIQQSKEILDITAFNPVTFGTDELKTQNDKGEVSHSTPRPIIYGQNKYASEDDFSLVQKAASTNERISDVKYVNEQKVLKIYMPVSINPTAELTDKTGKPINRYVLTLVSDYSIIQDSLNSQFKKLALEIGIVSAISIFLIAIIIRFLAKARDRAVRFTQTEYIQTIDNMFASILGQRHDLLNHINTIHSMLFLKKYDALKRYVDEMVEEVTDINEIISIGQPAICALIQSKSATAIQRKINFKYDFENIKNFELGIRSVDIVKIMGNLIDNAFYAVMNEAAELQHVTIKGWVEDNLLRITVTNPGTIDELKAFEHGYTTKKGSHGVGLPATKQLVQKYRGTISINKDEPGMVKFEVSISLD</sequence>
<dbReference type="SMART" id="SM00387">
    <property type="entry name" value="HATPase_c"/>
    <property type="match status" value="1"/>
</dbReference>
<evidence type="ECO:0000256" key="2">
    <source>
        <dbReference type="ARBA" id="ARBA00022679"/>
    </source>
</evidence>
<protein>
    <submittedName>
        <fullName evidence="6">Sensor histidine kinase</fullName>
        <ecNumber evidence="6">2.7.13.3</ecNumber>
    </submittedName>
</protein>
<dbReference type="InterPro" id="IPR036890">
    <property type="entry name" value="HATPase_C_sf"/>
</dbReference>
<reference evidence="7" key="1">
    <citation type="journal article" date="2019" name="Int. J. Syst. Evol. Microbiol.">
        <title>The Global Catalogue of Microorganisms (GCM) 10K type strain sequencing project: providing services to taxonomists for standard genome sequencing and annotation.</title>
        <authorList>
            <consortium name="The Broad Institute Genomics Platform"/>
            <consortium name="The Broad Institute Genome Sequencing Center for Infectious Disease"/>
            <person name="Wu L."/>
            <person name="Ma J."/>
        </authorList>
    </citation>
    <scope>NUCLEOTIDE SEQUENCE [LARGE SCALE GENOMIC DNA]</scope>
    <source>
        <strain evidence="7">CGMCC 1.18575</strain>
    </source>
</reference>
<organism evidence="6 7">
    <name type="scientific">Cohnella soli</name>
    <dbReference type="NCBI Taxonomy" id="425005"/>
    <lineage>
        <taxon>Bacteria</taxon>
        <taxon>Bacillati</taxon>
        <taxon>Bacillota</taxon>
        <taxon>Bacilli</taxon>
        <taxon>Bacillales</taxon>
        <taxon>Paenibacillaceae</taxon>
        <taxon>Cohnella</taxon>
    </lineage>
</organism>
<keyword evidence="4" id="KW-0812">Transmembrane</keyword>
<dbReference type="InterPro" id="IPR032834">
    <property type="entry name" value="NatK-like_C"/>
</dbReference>
<dbReference type="Gene3D" id="3.30.565.10">
    <property type="entry name" value="Histidine kinase-like ATPase, C-terminal domain"/>
    <property type="match status" value="1"/>
</dbReference>
<keyword evidence="7" id="KW-1185">Reference proteome</keyword>
<evidence type="ECO:0000256" key="1">
    <source>
        <dbReference type="ARBA" id="ARBA00022553"/>
    </source>
</evidence>
<keyword evidence="2 6" id="KW-0808">Transferase</keyword>
<accession>A0ABW0HN12</accession>
<dbReference type="EMBL" id="JBHSMI010000012">
    <property type="protein sequence ID" value="MFC5402403.1"/>
    <property type="molecule type" value="Genomic_DNA"/>
</dbReference>
<proteinExistence type="predicted"/>
<dbReference type="RefSeq" id="WP_378130821.1">
    <property type="nucleotide sequence ID" value="NZ_JBHSMI010000012.1"/>
</dbReference>
<evidence type="ECO:0000313" key="6">
    <source>
        <dbReference type="EMBL" id="MFC5402403.1"/>
    </source>
</evidence>
<name>A0ABW0HN12_9BACL</name>
<keyword evidence="4" id="KW-1133">Transmembrane helix</keyword>
<dbReference type="Proteomes" id="UP001596113">
    <property type="component" value="Unassembled WGS sequence"/>
</dbReference>
<evidence type="ECO:0000313" key="7">
    <source>
        <dbReference type="Proteomes" id="UP001596113"/>
    </source>
</evidence>
<dbReference type="InterPro" id="IPR016120">
    <property type="entry name" value="Sig_transdc_His_kin_SpoOB"/>
</dbReference>
<dbReference type="GO" id="GO:0004673">
    <property type="term" value="F:protein histidine kinase activity"/>
    <property type="evidence" value="ECO:0007669"/>
    <property type="project" value="UniProtKB-EC"/>
</dbReference>
<dbReference type="InterPro" id="IPR003594">
    <property type="entry name" value="HATPase_dom"/>
</dbReference>
<dbReference type="SUPFAM" id="SSF55890">
    <property type="entry name" value="Sporulation response regulatory protein Spo0B"/>
    <property type="match status" value="1"/>
</dbReference>
<comment type="caution">
    <text evidence="6">The sequence shown here is derived from an EMBL/GenBank/DDBJ whole genome shotgun (WGS) entry which is preliminary data.</text>
</comment>
<dbReference type="Pfam" id="PF14501">
    <property type="entry name" value="HATPase_c_5"/>
    <property type="match status" value="1"/>
</dbReference>
<feature type="domain" description="Histidine kinase/HSP90-like ATPase" evidence="5">
    <location>
        <begin position="477"/>
        <end position="581"/>
    </location>
</feature>
<gene>
    <name evidence="6" type="ORF">ACFPOF_06600</name>
</gene>
<evidence type="ECO:0000256" key="3">
    <source>
        <dbReference type="ARBA" id="ARBA00022777"/>
    </source>
</evidence>
<feature type="transmembrane region" description="Helical" evidence="4">
    <location>
        <begin position="346"/>
        <end position="369"/>
    </location>
</feature>